<feature type="transmembrane region" description="Helical" evidence="11">
    <location>
        <begin position="12"/>
        <end position="29"/>
    </location>
</feature>
<feature type="compositionally biased region" description="Low complexity" evidence="10">
    <location>
        <begin position="1319"/>
        <end position="1328"/>
    </location>
</feature>
<keyword evidence="3" id="KW-0677">Repeat</keyword>
<dbReference type="InterPro" id="IPR001965">
    <property type="entry name" value="Znf_PHD"/>
</dbReference>
<feature type="compositionally biased region" description="Acidic residues" evidence="10">
    <location>
        <begin position="560"/>
        <end position="647"/>
    </location>
</feature>
<feature type="compositionally biased region" description="Polar residues" evidence="10">
    <location>
        <begin position="667"/>
        <end position="676"/>
    </location>
</feature>
<evidence type="ECO:0000256" key="2">
    <source>
        <dbReference type="ARBA" id="ARBA00022723"/>
    </source>
</evidence>
<evidence type="ECO:0000259" key="15">
    <source>
        <dbReference type="PROSITE" id="PS51805"/>
    </source>
</evidence>
<evidence type="ECO:0000259" key="13">
    <source>
        <dbReference type="PROSITE" id="PS50016"/>
    </source>
</evidence>
<dbReference type="Proteomes" id="UP000008743">
    <property type="component" value="Unassembled WGS sequence"/>
</dbReference>
<feature type="region of interest" description="Disordered" evidence="10">
    <location>
        <begin position="886"/>
        <end position="928"/>
    </location>
</feature>
<dbReference type="PROSITE" id="PS01359">
    <property type="entry name" value="ZF_PHD_1"/>
    <property type="match status" value="1"/>
</dbReference>
<feature type="compositionally biased region" description="Low complexity" evidence="10">
    <location>
        <begin position="774"/>
        <end position="785"/>
    </location>
</feature>
<dbReference type="STRING" id="595528.A0A0D2WPF9"/>
<dbReference type="InterPro" id="IPR011011">
    <property type="entry name" value="Znf_FYVE_PHD"/>
</dbReference>
<dbReference type="Gene3D" id="1.20.920.10">
    <property type="entry name" value="Bromodomain-like"/>
    <property type="match status" value="1"/>
</dbReference>
<dbReference type="PANTHER" id="PTHR13793:SF107">
    <property type="entry name" value="BROMODOMAIN-CONTAINING PROTEIN HOMOLOG"/>
    <property type="match status" value="1"/>
</dbReference>
<dbReference type="SMART" id="SM00293">
    <property type="entry name" value="PWWP"/>
    <property type="match status" value="1"/>
</dbReference>
<feature type="domain" description="PWWP" evidence="14">
    <location>
        <begin position="1152"/>
        <end position="1216"/>
    </location>
</feature>
<dbReference type="Gene3D" id="3.30.40.10">
    <property type="entry name" value="Zinc/RING finger domain, C3HC4 (zinc finger)"/>
    <property type="match status" value="2"/>
</dbReference>
<evidence type="ECO:0000256" key="1">
    <source>
        <dbReference type="ARBA" id="ARBA00004123"/>
    </source>
</evidence>
<feature type="compositionally biased region" description="Polar residues" evidence="10">
    <location>
        <begin position="311"/>
        <end position="323"/>
    </location>
</feature>
<dbReference type="PROSITE" id="PS51805">
    <property type="entry name" value="EPHD"/>
    <property type="match status" value="1"/>
</dbReference>
<feature type="compositionally biased region" description="Low complexity" evidence="10">
    <location>
        <begin position="898"/>
        <end position="909"/>
    </location>
</feature>
<dbReference type="InterPro" id="IPR019787">
    <property type="entry name" value="Znf_PHD-finger"/>
</dbReference>
<proteinExistence type="predicted"/>
<dbReference type="PROSITE" id="PS50014">
    <property type="entry name" value="BROMODOMAIN_2"/>
    <property type="match status" value="1"/>
</dbReference>
<dbReference type="CDD" id="cd15492">
    <property type="entry name" value="PHD_BRPF_JADE_like"/>
    <property type="match status" value="1"/>
</dbReference>
<evidence type="ECO:0000256" key="10">
    <source>
        <dbReference type="SAM" id="MobiDB-lite"/>
    </source>
</evidence>
<dbReference type="SUPFAM" id="SSF47370">
    <property type="entry name" value="Bromodomain"/>
    <property type="match status" value="1"/>
</dbReference>
<comment type="subcellular location">
    <subcellularLocation>
        <location evidence="1">Nucleus</location>
    </subcellularLocation>
</comment>
<dbReference type="SMART" id="SM00297">
    <property type="entry name" value="BROMO"/>
    <property type="match status" value="1"/>
</dbReference>
<keyword evidence="2" id="KW-0479">Metal-binding</keyword>
<dbReference type="InterPro" id="IPR019786">
    <property type="entry name" value="Zinc_finger_PHD-type_CS"/>
</dbReference>
<dbReference type="PROSITE" id="PS50016">
    <property type="entry name" value="ZF_PHD_2"/>
    <property type="match status" value="1"/>
</dbReference>
<evidence type="ECO:0000259" key="14">
    <source>
        <dbReference type="PROSITE" id="PS50812"/>
    </source>
</evidence>
<dbReference type="FunFam" id="3.30.40.10:FF:000007">
    <property type="entry name" value="Bromodomain containing 1, isoform CRA_b"/>
    <property type="match status" value="1"/>
</dbReference>
<reference evidence="17" key="1">
    <citation type="submission" date="2011-02" db="EMBL/GenBank/DDBJ databases">
        <title>The Genome Sequence of Capsaspora owczarzaki ATCC 30864.</title>
        <authorList>
            <person name="Russ C."/>
            <person name="Cuomo C."/>
            <person name="Burger G."/>
            <person name="Gray M.W."/>
            <person name="Holland P.W.H."/>
            <person name="King N."/>
            <person name="Lang F.B.F."/>
            <person name="Roger A.J."/>
            <person name="Ruiz-Trillo I."/>
            <person name="Young S.K."/>
            <person name="Zeng Q."/>
            <person name="Gargeya S."/>
            <person name="Alvarado L."/>
            <person name="Berlin A."/>
            <person name="Chapman S.B."/>
            <person name="Chen Z."/>
            <person name="Freedman E."/>
            <person name="Gellesch M."/>
            <person name="Goldberg J."/>
            <person name="Griggs A."/>
            <person name="Gujja S."/>
            <person name="Heilman E."/>
            <person name="Heiman D."/>
            <person name="Howarth C."/>
            <person name="Mehta T."/>
            <person name="Neiman D."/>
            <person name="Pearson M."/>
            <person name="Roberts A."/>
            <person name="Saif S."/>
            <person name="Shea T."/>
            <person name="Shenoy N."/>
            <person name="Sisk P."/>
            <person name="Stolte C."/>
            <person name="Sykes S."/>
            <person name="White J."/>
            <person name="Yandava C."/>
            <person name="Haas B."/>
            <person name="Nusbaum C."/>
            <person name="Birren B."/>
        </authorList>
    </citation>
    <scope>NUCLEOTIDE SEQUENCE</scope>
    <source>
        <strain evidence="17">ATCC 30864</strain>
    </source>
</reference>
<dbReference type="OrthoDB" id="20839at2759"/>
<feature type="compositionally biased region" description="Acidic residues" evidence="10">
    <location>
        <begin position="290"/>
        <end position="302"/>
    </location>
</feature>
<dbReference type="InterPro" id="IPR050701">
    <property type="entry name" value="Histone_Mod_Regulator"/>
</dbReference>
<evidence type="ECO:0000313" key="17">
    <source>
        <dbReference type="Proteomes" id="UP000008743"/>
    </source>
</evidence>
<dbReference type="InterPro" id="IPR019542">
    <property type="entry name" value="Enhancer_polycomb-like_N"/>
</dbReference>
<evidence type="ECO:0000256" key="11">
    <source>
        <dbReference type="SAM" id="Phobius"/>
    </source>
</evidence>
<evidence type="ECO:0000313" key="16">
    <source>
        <dbReference type="EMBL" id="KJE92538.1"/>
    </source>
</evidence>
<dbReference type="InterPro" id="IPR034732">
    <property type="entry name" value="EPHD"/>
</dbReference>
<dbReference type="GO" id="GO:0008270">
    <property type="term" value="F:zinc ion binding"/>
    <property type="evidence" value="ECO:0007669"/>
    <property type="project" value="UniProtKB-KW"/>
</dbReference>
<dbReference type="SMART" id="SM00249">
    <property type="entry name" value="PHD"/>
    <property type="match status" value="2"/>
</dbReference>
<feature type="compositionally biased region" description="Low complexity" evidence="10">
    <location>
        <begin position="1273"/>
        <end position="1283"/>
    </location>
</feature>
<evidence type="ECO:0008006" key="18">
    <source>
        <dbReference type="Google" id="ProtNLM"/>
    </source>
</evidence>
<evidence type="ECO:0000256" key="9">
    <source>
        <dbReference type="PROSITE-ProRule" id="PRU00146"/>
    </source>
</evidence>
<organism evidence="16 17">
    <name type="scientific">Capsaspora owczarzaki (strain ATCC 30864)</name>
    <dbReference type="NCBI Taxonomy" id="595528"/>
    <lineage>
        <taxon>Eukaryota</taxon>
        <taxon>Filasterea</taxon>
        <taxon>Capsaspora</taxon>
    </lineage>
</organism>
<keyword evidence="5" id="KW-0862">Zinc</keyword>
<evidence type="ECO:0000256" key="7">
    <source>
        <dbReference type="ARBA" id="ARBA00023242"/>
    </source>
</evidence>
<dbReference type="CDD" id="cd05839">
    <property type="entry name" value="PWWP_BRPF"/>
    <property type="match status" value="1"/>
</dbReference>
<keyword evidence="6 8" id="KW-0103">Bromodomain</keyword>
<sequence length="1382" mass="153195">MFGQCSQHQPKPHLSLFCVCFVSCILFHASIPSLYCVLLAQHFVGLVLFVLSATMKAPATPKAVSAAAGMQSKTLTPAATSKILAPIQTPSLSRLPSTASSSSAPVPVVPMAMDVTIDGVATQTDTAVPLALITDVEADTLFGEQWRQPAGTGTLNLDPQARLLTAKVKELAHSAAEVAAEALRQHPTPSRRVQVSREVGWFKAPVATPDQDQDCSCSIEYDMDDEDEQWLTQLNAYRRQYGLVTLDPSLFEVLMDRLEKESHFLTTPGAASFAKPAATSSSRAKRAVTSDDEDERSEDDLSEIVQRNARLMQQRTRSGPSESQDSDGEPLDENDDDAVCCVCLGPSPAPGNEIIFCDSCNMAVHQNCYGVPYIPEGQWVCRRCIVSPSKPVDCVLCPNKGGAFKQTVDGRWAHIVCAMLVPETVLGNTVYLEPIDGVQHIPKARWTLKCYLCGKRTGACIQCHKPNCYTSFHATCAQRAGLHLHFAHLHSDEEDEEEETPSDRRRSQHVSSSARKRRNSFLAEQDNFAFCDLHTSKPGSSSSKEEASSDSDSESVQPDSDQDDEENDDDDNENQGDDIDIEDTDNESDDDDESLSGDDDDDEDDDDEDEDDEDLEDEDEDEHSDDESEDSANETENDIDDADDEQDVFSQKAQQRARKQQAQKKQNASSAVSRSQGARKPAPADDFKRRAMLRRTRRLLNASQEVSSTSHATISPQAVSHIVRDYVPATITDKAALLACLVRYWRLKRDSRNGMPLLRRLQVYRPVHEKSTDVANSSVAASKSAPQPTASKAKNPAQWNKAMNDAKRAVATAAAELAEAEAASNYNIDEDDEIRYTLPRRGRPPKGVHFLPRTPVRQARMYEQVRLAAAERARIANDKLSALQNHSMATESDDDADSVSTVSTRHSSSQRASAVASDAEDEQGQDSQESDALTLELLDFQRLRHDLERVRLLIELVRKREKFHKEKLLLEARIWEYKHFPVQIALRQAIKLMLEADTNGWYSTPVNTKVVWDYLRVIKQPIDLGTIQRKVENFGYFTVDEFEKDVQLLISNARTYNTPDSAYHSEAVALWYRCAAVLQEARECVKDLQALPSDLSLLSDPLYALQQELERRRLQAEQQNNPSHESRKRRLSLTSVPPPFSPASPPVPEDLLYRVVWAKAKGFPWYPGEIVDRNDPFSSVSEAARVIPQSVVDLHHENESSILVCFFDKKRSWLWIAPDQIACLGVDSQVDKIKLASCHKSSMRSSIKEAFEVAKKMQVDLPTPKNSPPVYDSATASQSSSASVLRPIKPVAPPQASSSPTSVQPVESETPRKRTLRQSNNSVSSATDSAAAVPWFATQIAAGTPPRKKLRPETLTSGNACPRDPGCKKFAGHIGRCLFKEA</sequence>
<evidence type="ECO:0000256" key="4">
    <source>
        <dbReference type="ARBA" id="ARBA00022771"/>
    </source>
</evidence>
<dbReference type="InterPro" id="IPR013083">
    <property type="entry name" value="Znf_RING/FYVE/PHD"/>
</dbReference>
<evidence type="ECO:0000259" key="12">
    <source>
        <dbReference type="PROSITE" id="PS50014"/>
    </source>
</evidence>
<dbReference type="Pfam" id="PF13832">
    <property type="entry name" value="zf-HC5HC2H_2"/>
    <property type="match status" value="1"/>
</dbReference>
<name>A0A0D2WPF9_CAPO3</name>
<feature type="domain" description="PHD-type" evidence="15">
    <location>
        <begin position="391"/>
        <end position="506"/>
    </location>
</feature>
<feature type="compositionally biased region" description="Polar residues" evidence="10">
    <location>
        <begin position="1295"/>
        <end position="1307"/>
    </location>
</feature>
<feature type="region of interest" description="Disordered" evidence="10">
    <location>
        <begin position="492"/>
        <end position="518"/>
    </location>
</feature>
<feature type="region of interest" description="Disordered" evidence="10">
    <location>
        <begin position="1113"/>
        <end position="1142"/>
    </location>
</feature>
<dbReference type="InParanoid" id="A0A0D2WPF9"/>
<gene>
    <name evidence="16" type="ORF">CAOG_008705</name>
</gene>
<dbReference type="GO" id="GO:0005634">
    <property type="term" value="C:nucleus"/>
    <property type="evidence" value="ECO:0007669"/>
    <property type="project" value="UniProtKB-SubCell"/>
</dbReference>
<dbReference type="Pfam" id="PF00439">
    <property type="entry name" value="Bromodomain"/>
    <property type="match status" value="1"/>
</dbReference>
<evidence type="ECO:0000256" key="6">
    <source>
        <dbReference type="ARBA" id="ARBA00023117"/>
    </source>
</evidence>
<dbReference type="EMBL" id="KE346364">
    <property type="protein sequence ID" value="KJE92538.1"/>
    <property type="molecule type" value="Genomic_DNA"/>
</dbReference>
<keyword evidence="17" id="KW-1185">Reference proteome</keyword>
<feature type="domain" description="PHD-type" evidence="13">
    <location>
        <begin position="337"/>
        <end position="387"/>
    </location>
</feature>
<dbReference type="InterPro" id="IPR036427">
    <property type="entry name" value="Bromodomain-like_sf"/>
</dbReference>
<dbReference type="eggNOG" id="KOG0955">
    <property type="taxonomic scope" value="Eukaryota"/>
</dbReference>
<protein>
    <recommendedName>
        <fullName evidence="18">Peregrin</fullName>
    </recommendedName>
</protein>
<keyword evidence="11" id="KW-0812">Transmembrane</keyword>
<dbReference type="Pfam" id="PF13831">
    <property type="entry name" value="PHD_2"/>
    <property type="match status" value="1"/>
</dbReference>
<keyword evidence="11" id="KW-1133">Transmembrane helix</keyword>
<feature type="region of interest" description="Disordered" evidence="10">
    <location>
        <begin position="1261"/>
        <end position="1328"/>
    </location>
</feature>
<feature type="compositionally biased region" description="Acidic residues" evidence="10">
    <location>
        <begin position="324"/>
        <end position="333"/>
    </location>
</feature>
<keyword evidence="7" id="KW-0539">Nucleus</keyword>
<dbReference type="SUPFAM" id="SSF63748">
    <property type="entry name" value="Tudor/PWWP/MBT"/>
    <property type="match status" value="1"/>
</dbReference>
<keyword evidence="11" id="KW-0472">Membrane</keyword>
<keyword evidence="4 9" id="KW-0863">Zinc-finger</keyword>
<dbReference type="SUPFAM" id="SSF57903">
    <property type="entry name" value="FYVE/PHD zinc finger"/>
    <property type="match status" value="1"/>
</dbReference>
<evidence type="ECO:0000256" key="5">
    <source>
        <dbReference type="ARBA" id="ARBA00022833"/>
    </source>
</evidence>
<dbReference type="InterPro" id="IPR000313">
    <property type="entry name" value="PWWP_dom"/>
</dbReference>
<dbReference type="PRINTS" id="PR00503">
    <property type="entry name" value="BROMODOMAIN"/>
</dbReference>
<feature type="region of interest" description="Disordered" evidence="10">
    <location>
        <begin position="270"/>
        <end position="333"/>
    </location>
</feature>
<dbReference type="PANTHER" id="PTHR13793">
    <property type="entry name" value="PHD FINGER PROTEINS"/>
    <property type="match status" value="1"/>
</dbReference>
<feature type="region of interest" description="Disordered" evidence="10">
    <location>
        <begin position="532"/>
        <end position="689"/>
    </location>
</feature>
<evidence type="ECO:0000256" key="8">
    <source>
        <dbReference type="PROSITE-ProRule" id="PRU00035"/>
    </source>
</evidence>
<feature type="domain" description="Bromo" evidence="12">
    <location>
        <begin position="1002"/>
        <end position="1064"/>
    </location>
</feature>
<dbReference type="PROSITE" id="PS50812">
    <property type="entry name" value="PWWP"/>
    <property type="match status" value="1"/>
</dbReference>
<dbReference type="Gene3D" id="2.30.30.140">
    <property type="match status" value="1"/>
</dbReference>
<dbReference type="CDD" id="cd15670">
    <property type="entry name" value="ePHD_BRPF"/>
    <property type="match status" value="1"/>
</dbReference>
<feature type="region of interest" description="Disordered" evidence="10">
    <location>
        <begin position="770"/>
        <end position="798"/>
    </location>
</feature>
<dbReference type="Pfam" id="PF10513">
    <property type="entry name" value="EPL1"/>
    <property type="match status" value="1"/>
</dbReference>
<evidence type="ECO:0000256" key="3">
    <source>
        <dbReference type="ARBA" id="ARBA00022737"/>
    </source>
</evidence>
<dbReference type="InterPro" id="IPR001487">
    <property type="entry name" value="Bromodomain"/>
</dbReference>
<accession>A0A0D2WPF9</accession>
<dbReference type="Pfam" id="PF00855">
    <property type="entry name" value="PWWP"/>
    <property type="match status" value="1"/>
</dbReference>
<dbReference type="GO" id="GO:0006357">
    <property type="term" value="P:regulation of transcription by RNA polymerase II"/>
    <property type="evidence" value="ECO:0007669"/>
    <property type="project" value="TreeGrafter"/>
</dbReference>